<evidence type="ECO:0000313" key="10">
    <source>
        <dbReference type="Proteomes" id="UP000095009"/>
    </source>
</evidence>
<dbReference type="EMBL" id="KV454408">
    <property type="protein sequence ID" value="ODQ66591.1"/>
    <property type="molecule type" value="Genomic_DNA"/>
</dbReference>
<keyword evidence="4 8" id="KW-0812">Transmembrane</keyword>
<protein>
    <recommendedName>
        <fullName evidence="3">ER membrane protein complex subunit 6</fullName>
    </recommendedName>
</protein>
<evidence type="ECO:0000256" key="1">
    <source>
        <dbReference type="ARBA" id="ARBA00004477"/>
    </source>
</evidence>
<dbReference type="GO" id="GO:0000045">
    <property type="term" value="P:autophagosome assembly"/>
    <property type="evidence" value="ECO:0007669"/>
    <property type="project" value="TreeGrafter"/>
</dbReference>
<gene>
    <name evidence="9" type="ORF">NADFUDRAFT_23312</name>
</gene>
<dbReference type="InterPro" id="IPR008504">
    <property type="entry name" value="Emc6"/>
</dbReference>
<keyword evidence="7 8" id="KW-0472">Membrane</keyword>
<dbReference type="GO" id="GO:0072546">
    <property type="term" value="C:EMC complex"/>
    <property type="evidence" value="ECO:0007669"/>
    <property type="project" value="InterPro"/>
</dbReference>
<dbReference type="InterPro" id="IPR029008">
    <property type="entry name" value="EMC6-like"/>
</dbReference>
<evidence type="ECO:0000313" key="9">
    <source>
        <dbReference type="EMBL" id="ODQ66591.1"/>
    </source>
</evidence>
<organism evidence="9 10">
    <name type="scientific">Nadsonia fulvescens var. elongata DSM 6958</name>
    <dbReference type="NCBI Taxonomy" id="857566"/>
    <lineage>
        <taxon>Eukaryota</taxon>
        <taxon>Fungi</taxon>
        <taxon>Dikarya</taxon>
        <taxon>Ascomycota</taxon>
        <taxon>Saccharomycotina</taxon>
        <taxon>Dipodascomycetes</taxon>
        <taxon>Dipodascales</taxon>
        <taxon>Dipodascales incertae sedis</taxon>
        <taxon>Nadsonia</taxon>
    </lineage>
</organism>
<evidence type="ECO:0000256" key="8">
    <source>
        <dbReference type="SAM" id="Phobius"/>
    </source>
</evidence>
<dbReference type="PANTHER" id="PTHR20994:SF0">
    <property type="entry name" value="ER MEMBRANE PROTEIN COMPLEX SUBUNIT 6"/>
    <property type="match status" value="1"/>
</dbReference>
<evidence type="ECO:0000256" key="7">
    <source>
        <dbReference type="ARBA" id="ARBA00023136"/>
    </source>
</evidence>
<evidence type="ECO:0000256" key="5">
    <source>
        <dbReference type="ARBA" id="ARBA00022824"/>
    </source>
</evidence>
<dbReference type="OrthoDB" id="16510at2759"/>
<evidence type="ECO:0000256" key="3">
    <source>
        <dbReference type="ARBA" id="ARBA00020827"/>
    </source>
</evidence>
<keyword evidence="6 8" id="KW-1133">Transmembrane helix</keyword>
<dbReference type="PANTHER" id="PTHR20994">
    <property type="entry name" value="ER MEMBRANE PROTEIN COMPLEX SUBUNIT 6"/>
    <property type="match status" value="1"/>
</dbReference>
<reference evidence="9 10" key="1">
    <citation type="journal article" date="2016" name="Proc. Natl. Acad. Sci. U.S.A.">
        <title>Comparative genomics of biotechnologically important yeasts.</title>
        <authorList>
            <person name="Riley R."/>
            <person name="Haridas S."/>
            <person name="Wolfe K.H."/>
            <person name="Lopes M.R."/>
            <person name="Hittinger C.T."/>
            <person name="Goeker M."/>
            <person name="Salamov A.A."/>
            <person name="Wisecaver J.H."/>
            <person name="Long T.M."/>
            <person name="Calvey C.H."/>
            <person name="Aerts A.L."/>
            <person name="Barry K.W."/>
            <person name="Choi C."/>
            <person name="Clum A."/>
            <person name="Coughlan A.Y."/>
            <person name="Deshpande S."/>
            <person name="Douglass A.P."/>
            <person name="Hanson S.J."/>
            <person name="Klenk H.-P."/>
            <person name="LaButti K.M."/>
            <person name="Lapidus A."/>
            <person name="Lindquist E.A."/>
            <person name="Lipzen A.M."/>
            <person name="Meier-Kolthoff J.P."/>
            <person name="Ohm R.A."/>
            <person name="Otillar R.P."/>
            <person name="Pangilinan J.L."/>
            <person name="Peng Y."/>
            <person name="Rokas A."/>
            <person name="Rosa C.A."/>
            <person name="Scheuner C."/>
            <person name="Sibirny A.A."/>
            <person name="Slot J.C."/>
            <person name="Stielow J.B."/>
            <person name="Sun H."/>
            <person name="Kurtzman C.P."/>
            <person name="Blackwell M."/>
            <person name="Grigoriev I.V."/>
            <person name="Jeffries T.W."/>
        </authorList>
    </citation>
    <scope>NUCLEOTIDE SEQUENCE [LARGE SCALE GENOMIC DNA]</scope>
    <source>
        <strain evidence="9 10">DSM 6958</strain>
    </source>
</reference>
<sequence length="86" mass="9715">VQKVRNITSLTIGVGAGILRLESYWGFLFYLLMATFVSVLLHFVLAKGKPEIYFLKPVQEIWINDVLSGLSSFVLSWTLFYGLVDA</sequence>
<feature type="non-terminal residue" evidence="9">
    <location>
        <position position="1"/>
    </location>
</feature>
<evidence type="ECO:0000256" key="4">
    <source>
        <dbReference type="ARBA" id="ARBA00022692"/>
    </source>
</evidence>
<dbReference type="STRING" id="857566.A0A1E3PMC0"/>
<accession>A0A1E3PMC0</accession>
<evidence type="ECO:0000256" key="2">
    <source>
        <dbReference type="ARBA" id="ARBA00009436"/>
    </source>
</evidence>
<comment type="subcellular location">
    <subcellularLocation>
        <location evidence="1">Endoplasmic reticulum membrane</location>
        <topology evidence="1">Multi-pass membrane protein</topology>
    </subcellularLocation>
</comment>
<keyword evidence="5" id="KW-0256">Endoplasmic reticulum</keyword>
<feature type="transmembrane region" description="Helical" evidence="8">
    <location>
        <begin position="66"/>
        <end position="84"/>
    </location>
</feature>
<name>A0A1E3PMC0_9ASCO</name>
<dbReference type="Pfam" id="PF07019">
    <property type="entry name" value="EMC6"/>
    <property type="match status" value="1"/>
</dbReference>
<evidence type="ECO:0000256" key="6">
    <source>
        <dbReference type="ARBA" id="ARBA00022989"/>
    </source>
</evidence>
<keyword evidence="10" id="KW-1185">Reference proteome</keyword>
<proteinExistence type="inferred from homology"/>
<dbReference type="Proteomes" id="UP000095009">
    <property type="component" value="Unassembled WGS sequence"/>
</dbReference>
<comment type="similarity">
    <text evidence="2">Belongs to the EMC6 family.</text>
</comment>
<dbReference type="AlphaFoldDB" id="A0A1E3PMC0"/>
<dbReference type="GO" id="GO:0034975">
    <property type="term" value="P:protein folding in endoplasmic reticulum"/>
    <property type="evidence" value="ECO:0007669"/>
    <property type="project" value="TreeGrafter"/>
</dbReference>
<feature type="transmembrane region" description="Helical" evidence="8">
    <location>
        <begin position="24"/>
        <end position="45"/>
    </location>
</feature>